<evidence type="ECO:0000256" key="4">
    <source>
        <dbReference type="ARBA" id="ARBA00022777"/>
    </source>
</evidence>
<keyword evidence="5" id="KW-0067">ATP-binding</keyword>
<gene>
    <name evidence="7" type="ORF">HMPREF0372_02267</name>
</gene>
<dbReference type="HOGENOM" id="CLU_027634_6_1_9"/>
<dbReference type="STRING" id="292800.A4U99_13440"/>
<reference evidence="7 8" key="1">
    <citation type="submission" date="2011-08" db="EMBL/GenBank/DDBJ databases">
        <authorList>
            <person name="Weinstock G."/>
            <person name="Sodergren E."/>
            <person name="Clifton S."/>
            <person name="Fulton L."/>
            <person name="Fulton B."/>
            <person name="Courtney L."/>
            <person name="Fronick C."/>
            <person name="Harrison M."/>
            <person name="Strong C."/>
            <person name="Farmer C."/>
            <person name="Delahaunty K."/>
            <person name="Markovic C."/>
            <person name="Hall O."/>
            <person name="Minx P."/>
            <person name="Tomlinson C."/>
            <person name="Mitreva M."/>
            <person name="Hou S."/>
            <person name="Chen J."/>
            <person name="Wollam A."/>
            <person name="Pepin K.H."/>
            <person name="Johnson M."/>
            <person name="Bhonagiri V."/>
            <person name="Zhang X."/>
            <person name="Suruliraj S."/>
            <person name="Warren W."/>
            <person name="Chinwalla A."/>
            <person name="Mardis E.R."/>
            <person name="Wilson R.K."/>
        </authorList>
    </citation>
    <scope>NUCLEOTIDE SEQUENCE [LARGE SCALE GENOMIC DNA]</scope>
    <source>
        <strain evidence="7 8">ATCC 29863</strain>
    </source>
</reference>
<name>G9YRW5_FLAPL</name>
<evidence type="ECO:0000256" key="3">
    <source>
        <dbReference type="ARBA" id="ARBA00022741"/>
    </source>
</evidence>
<sequence>MEMYDLTAMGELLIDFTQLSTDGEGYPTLAAHPGGAPGNFLAALCRYGASAAFLGKVGDDAFGRLLVDTLARAGIETRGIRVDPTVFTTLAFVTLVDGERSFSFARKPGADTVLRFDELELSLIDQSRAFHFGALSLTDEPARSATRQAVAYARAQGKLVTFDPNYRPPLWRSEAQARAETLWGLEQADVVKLSDEELSFLWGCTPEEGARRLREECGVALAMITLGPQGCYLENARGACWVPAPAVRPVDTTGAGDIFGGSAVAKLLALDTPPAELEPGALEGIARFAVTAASLSTLRPGGISSIPTEAEVLAALEE</sequence>
<evidence type="ECO:0000313" key="7">
    <source>
        <dbReference type="EMBL" id="EHM48134.1"/>
    </source>
</evidence>
<dbReference type="InterPro" id="IPR011611">
    <property type="entry name" value="PfkB_dom"/>
</dbReference>
<keyword evidence="2" id="KW-0808">Transferase</keyword>
<keyword evidence="3" id="KW-0547">Nucleotide-binding</keyword>
<comment type="similarity">
    <text evidence="1">Belongs to the carbohydrate kinase PfkB family.</text>
</comment>
<dbReference type="Proteomes" id="UP000004459">
    <property type="component" value="Unassembled WGS sequence"/>
</dbReference>
<dbReference type="SUPFAM" id="SSF53613">
    <property type="entry name" value="Ribokinase-like"/>
    <property type="match status" value="1"/>
</dbReference>
<dbReference type="InterPro" id="IPR029056">
    <property type="entry name" value="Ribokinase-like"/>
</dbReference>
<evidence type="ECO:0000313" key="8">
    <source>
        <dbReference type="Proteomes" id="UP000004459"/>
    </source>
</evidence>
<dbReference type="GO" id="GO:0016301">
    <property type="term" value="F:kinase activity"/>
    <property type="evidence" value="ECO:0007669"/>
    <property type="project" value="UniProtKB-KW"/>
</dbReference>
<dbReference type="AlphaFoldDB" id="G9YRW5"/>
<dbReference type="PATRIC" id="fig|411475.3.peg.1957"/>
<feature type="domain" description="Carbohydrate kinase PfkB" evidence="6">
    <location>
        <begin position="6"/>
        <end position="308"/>
    </location>
</feature>
<dbReference type="PANTHER" id="PTHR43085">
    <property type="entry name" value="HEXOKINASE FAMILY MEMBER"/>
    <property type="match status" value="1"/>
</dbReference>
<comment type="caution">
    <text evidence="7">The sequence shown here is derived from an EMBL/GenBank/DDBJ whole genome shotgun (WGS) entry which is preliminary data.</text>
</comment>
<evidence type="ECO:0000256" key="2">
    <source>
        <dbReference type="ARBA" id="ARBA00022679"/>
    </source>
</evidence>
<protein>
    <submittedName>
        <fullName evidence="7">Kinase, PfkB family</fullName>
    </submittedName>
</protein>
<organism evidence="7 8">
    <name type="scientific">Flavonifractor plautii ATCC 29863</name>
    <dbReference type="NCBI Taxonomy" id="411475"/>
    <lineage>
        <taxon>Bacteria</taxon>
        <taxon>Bacillati</taxon>
        <taxon>Bacillota</taxon>
        <taxon>Clostridia</taxon>
        <taxon>Eubacteriales</taxon>
        <taxon>Oscillospiraceae</taxon>
        <taxon>Flavonifractor</taxon>
    </lineage>
</organism>
<dbReference type="InterPro" id="IPR050306">
    <property type="entry name" value="PfkB_Carbo_kinase"/>
</dbReference>
<accession>G9YRW5</accession>
<dbReference type="Gene3D" id="3.40.1190.20">
    <property type="match status" value="1"/>
</dbReference>
<dbReference type="GO" id="GO:0005524">
    <property type="term" value="F:ATP binding"/>
    <property type="evidence" value="ECO:0007669"/>
    <property type="project" value="UniProtKB-KW"/>
</dbReference>
<evidence type="ECO:0000259" key="6">
    <source>
        <dbReference type="Pfam" id="PF00294"/>
    </source>
</evidence>
<dbReference type="Pfam" id="PF00294">
    <property type="entry name" value="PfkB"/>
    <property type="match status" value="1"/>
</dbReference>
<proteinExistence type="inferred from homology"/>
<dbReference type="PANTHER" id="PTHR43085:SF1">
    <property type="entry name" value="PSEUDOURIDINE KINASE-RELATED"/>
    <property type="match status" value="1"/>
</dbReference>
<dbReference type="EMBL" id="AGCK01000190">
    <property type="protein sequence ID" value="EHM48134.1"/>
    <property type="molecule type" value="Genomic_DNA"/>
</dbReference>
<dbReference type="CDD" id="cd01167">
    <property type="entry name" value="bac_FRK"/>
    <property type="match status" value="1"/>
</dbReference>
<keyword evidence="4 7" id="KW-0418">Kinase</keyword>
<evidence type="ECO:0000256" key="5">
    <source>
        <dbReference type="ARBA" id="ARBA00022840"/>
    </source>
</evidence>
<evidence type="ECO:0000256" key="1">
    <source>
        <dbReference type="ARBA" id="ARBA00010688"/>
    </source>
</evidence>